<gene>
    <name evidence="2" type="ORF">CTB96_02810</name>
</gene>
<organism evidence="2 3">
    <name type="scientific">Cryobacterium arcticum</name>
    <dbReference type="NCBI Taxonomy" id="670052"/>
    <lineage>
        <taxon>Bacteria</taxon>
        <taxon>Bacillati</taxon>
        <taxon>Actinomycetota</taxon>
        <taxon>Actinomycetes</taxon>
        <taxon>Micrococcales</taxon>
        <taxon>Microbacteriaceae</taxon>
        <taxon>Cryobacterium</taxon>
    </lineage>
</organism>
<evidence type="ECO:0000256" key="1">
    <source>
        <dbReference type="SAM" id="MobiDB-lite"/>
    </source>
</evidence>
<evidence type="ECO:0000313" key="3">
    <source>
        <dbReference type="Proteomes" id="UP000246722"/>
    </source>
</evidence>
<protein>
    <submittedName>
        <fullName evidence="2">Uncharacterized protein</fullName>
    </submittedName>
</protein>
<keyword evidence="3" id="KW-1185">Reference proteome</keyword>
<accession>A0A317ZX34</accession>
<proteinExistence type="predicted"/>
<reference evidence="2 3" key="1">
    <citation type="submission" date="2018-05" db="EMBL/GenBank/DDBJ databases">
        <title>Genetic diversity of glacier-inhabiting Cryobacterium bacteria in China and description of Cryobacterium mengkeensis sp. nov. and Arthrobacter glacialis sp. nov.</title>
        <authorList>
            <person name="Liu Q."/>
            <person name="Xin Y.-H."/>
        </authorList>
    </citation>
    <scope>NUCLEOTIDE SEQUENCE [LARGE SCALE GENOMIC DNA]</scope>
    <source>
        <strain evidence="2 3">SK-1</strain>
    </source>
</reference>
<comment type="caution">
    <text evidence="2">The sequence shown here is derived from an EMBL/GenBank/DDBJ whole genome shotgun (WGS) entry which is preliminary data.</text>
</comment>
<dbReference type="AlphaFoldDB" id="A0A317ZX34"/>
<dbReference type="Proteomes" id="UP000246722">
    <property type="component" value="Unassembled WGS sequence"/>
</dbReference>
<evidence type="ECO:0000313" key="2">
    <source>
        <dbReference type="EMBL" id="PXA71869.1"/>
    </source>
</evidence>
<dbReference type="RefSeq" id="WP_110125392.1">
    <property type="nucleotide sequence ID" value="NZ_QHLY01000005.1"/>
</dbReference>
<feature type="compositionally biased region" description="Basic and acidic residues" evidence="1">
    <location>
        <begin position="1"/>
        <end position="13"/>
    </location>
</feature>
<feature type="region of interest" description="Disordered" evidence="1">
    <location>
        <begin position="1"/>
        <end position="25"/>
    </location>
</feature>
<dbReference type="EMBL" id="QHLY01000005">
    <property type="protein sequence ID" value="PXA71869.1"/>
    <property type="molecule type" value="Genomic_DNA"/>
</dbReference>
<sequence length="71" mass="8063">MSDLGDRGKRALDAMKAQRNAETQRRVAAERKYKDLLAVIARAVVLELRAAKYIEIHEQLPDAQPFTKETP</sequence>
<name>A0A317ZX34_9MICO</name>